<reference evidence="1" key="2">
    <citation type="submission" date="2025-09" db="UniProtKB">
        <authorList>
            <consortium name="Ensembl"/>
        </authorList>
    </citation>
    <scope>IDENTIFICATION</scope>
</reference>
<evidence type="ECO:0000313" key="2">
    <source>
        <dbReference type="Proteomes" id="UP000694391"/>
    </source>
</evidence>
<protein>
    <submittedName>
        <fullName evidence="1">Uncharacterized protein</fullName>
    </submittedName>
</protein>
<dbReference type="Ensembl" id="ENSCAFT00020041072.1">
    <property type="protein sequence ID" value="ENSCAFP00020035559.1"/>
    <property type="gene ID" value="ENSCAFG00020027536.1"/>
</dbReference>
<reference evidence="1" key="1">
    <citation type="submission" date="2025-08" db="UniProtKB">
        <authorList>
            <consortium name="Ensembl"/>
        </authorList>
    </citation>
    <scope>IDENTIFICATION</scope>
</reference>
<name>A0A8C0LQG8_CANLU</name>
<dbReference type="Proteomes" id="UP000694391">
    <property type="component" value="Unplaced"/>
</dbReference>
<organism evidence="1 2">
    <name type="scientific">Canis lupus dingo</name>
    <name type="common">dingo</name>
    <dbReference type="NCBI Taxonomy" id="286419"/>
    <lineage>
        <taxon>Eukaryota</taxon>
        <taxon>Metazoa</taxon>
        <taxon>Chordata</taxon>
        <taxon>Craniata</taxon>
        <taxon>Vertebrata</taxon>
        <taxon>Euteleostomi</taxon>
        <taxon>Mammalia</taxon>
        <taxon>Eutheria</taxon>
        <taxon>Laurasiatheria</taxon>
        <taxon>Carnivora</taxon>
        <taxon>Caniformia</taxon>
        <taxon>Canidae</taxon>
        <taxon>Canis</taxon>
    </lineage>
</organism>
<proteinExistence type="predicted"/>
<evidence type="ECO:0000313" key="1">
    <source>
        <dbReference type="Ensembl" id="ENSCAFP00020035559.1"/>
    </source>
</evidence>
<dbReference type="AlphaFoldDB" id="A0A8C0LQG8"/>
<dbReference type="GeneTree" id="ENSGT00920000150750"/>
<accession>A0A8C0LQG8</accession>
<keyword evidence="2" id="KW-1185">Reference proteome</keyword>
<sequence>MHIRFFYSSQTVQIVLDLQSLNLWFFNLAMGSDGSVCISLNKRYACSHSCRKHCSRFNPLCLCPPM</sequence>